<dbReference type="AlphaFoldDB" id="A0A645AGN8"/>
<sequence length="72" mass="7737">MKTNTAHQFAPIAFEVIPLSNSAGPETKTAPTSTIKPMEKILMNSFTSRPNSLPTNSGCPAPLLLTDIIPER</sequence>
<dbReference type="EMBL" id="VSSQ01013830">
    <property type="protein sequence ID" value="MPM52372.1"/>
    <property type="molecule type" value="Genomic_DNA"/>
</dbReference>
<reference evidence="1" key="1">
    <citation type="submission" date="2019-08" db="EMBL/GenBank/DDBJ databases">
        <authorList>
            <person name="Kucharzyk K."/>
            <person name="Murdoch R.W."/>
            <person name="Higgins S."/>
            <person name="Loffler F."/>
        </authorList>
    </citation>
    <scope>NUCLEOTIDE SEQUENCE</scope>
</reference>
<accession>A0A645AGN8</accession>
<gene>
    <name evidence="1" type="ORF">SDC9_99131</name>
</gene>
<protein>
    <submittedName>
        <fullName evidence="1">Uncharacterized protein</fullName>
    </submittedName>
</protein>
<organism evidence="1">
    <name type="scientific">bioreactor metagenome</name>
    <dbReference type="NCBI Taxonomy" id="1076179"/>
    <lineage>
        <taxon>unclassified sequences</taxon>
        <taxon>metagenomes</taxon>
        <taxon>ecological metagenomes</taxon>
    </lineage>
</organism>
<comment type="caution">
    <text evidence="1">The sequence shown here is derived from an EMBL/GenBank/DDBJ whole genome shotgun (WGS) entry which is preliminary data.</text>
</comment>
<proteinExistence type="predicted"/>
<evidence type="ECO:0000313" key="1">
    <source>
        <dbReference type="EMBL" id="MPM52372.1"/>
    </source>
</evidence>
<name>A0A645AGN8_9ZZZZ</name>